<sequence length="235" mass="25391">MTKVAHPGFETVIITGASSGIGSATAEKLAEQGKALILLARRKAPLEAMMTRLRQQHPQGTFIAIAGDLAHRQECEAVINGLQYTLHSHSFRLEGFIHCAGIGIPTDDLQHWKPDDLEAALALNVIAPLRLIQALLPYLDGNARSHAHFCRMVLVGAGIDRQAQPGTGTMASARWLYVVCSNSLFLIWHLIPPVLPSSSRGWLILPGYASTSVPPVHSPCLTPNISISAWCKVTV</sequence>
<reference evidence="3 4" key="2">
    <citation type="submission" date="2020-06" db="EMBL/GenBank/DDBJ databases">
        <title>Halomonas songnenensis sp. nov., a moderately halophilic bacterium isolated from saline and alkaline soils.</title>
        <authorList>
            <person name="Jiang J."/>
            <person name="Pan Y."/>
        </authorList>
    </citation>
    <scope>NUCLEOTIDE SEQUENCE [LARGE SCALE GENOMIC DNA]</scope>
    <source>
        <strain evidence="3 4">TBZ9</strain>
    </source>
</reference>
<name>A0A7Y3XAQ4_9GAMM</name>
<dbReference type="CDD" id="cd05233">
    <property type="entry name" value="SDR_c"/>
    <property type="match status" value="1"/>
</dbReference>
<dbReference type="Gene3D" id="3.40.50.720">
    <property type="entry name" value="NAD(P)-binding Rossmann-like Domain"/>
    <property type="match status" value="1"/>
</dbReference>
<dbReference type="GO" id="GO:0019290">
    <property type="term" value="P:siderophore biosynthetic process"/>
    <property type="evidence" value="ECO:0007669"/>
    <property type="project" value="InterPro"/>
</dbReference>
<comment type="caution">
    <text evidence="3">The sequence shown here is derived from an EMBL/GenBank/DDBJ whole genome shotgun (WGS) entry which is preliminary data.</text>
</comment>
<dbReference type="InterPro" id="IPR036291">
    <property type="entry name" value="NAD(P)-bd_dom_sf"/>
</dbReference>
<accession>A0A7Y3XAQ4</accession>
<protein>
    <submittedName>
        <fullName evidence="3">SDR family NAD(P)-dependent oxidoreductase</fullName>
    </submittedName>
</protein>
<keyword evidence="2" id="KW-0560">Oxidoreductase</keyword>
<evidence type="ECO:0000256" key="2">
    <source>
        <dbReference type="ARBA" id="ARBA00023002"/>
    </source>
</evidence>
<proteinExistence type="inferred from homology"/>
<dbReference type="PANTHER" id="PTHR42901:SF1">
    <property type="entry name" value="ALCOHOL DEHYDROGENASE"/>
    <property type="match status" value="1"/>
</dbReference>
<gene>
    <name evidence="3" type="ORF">HLB35_06150</name>
</gene>
<keyword evidence="4" id="KW-1185">Reference proteome</keyword>
<dbReference type="Proteomes" id="UP000588806">
    <property type="component" value="Unassembled WGS sequence"/>
</dbReference>
<evidence type="ECO:0000313" key="4">
    <source>
        <dbReference type="Proteomes" id="UP000588806"/>
    </source>
</evidence>
<dbReference type="GO" id="GO:0008667">
    <property type="term" value="F:2,3-dihydro-2,3-dihydroxybenzoate dehydrogenase activity"/>
    <property type="evidence" value="ECO:0007669"/>
    <property type="project" value="InterPro"/>
</dbReference>
<dbReference type="PRINTS" id="PR01397">
    <property type="entry name" value="DHBDHDRGNASE"/>
</dbReference>
<dbReference type="RefSeq" id="WP_171701906.1">
    <property type="nucleotide sequence ID" value="NZ_JABFHI010000002.1"/>
</dbReference>
<organism evidence="3 4">
    <name type="scientific">Vreelandella azerica</name>
    <dbReference type="NCBI Taxonomy" id="2732867"/>
    <lineage>
        <taxon>Bacteria</taxon>
        <taxon>Pseudomonadati</taxon>
        <taxon>Pseudomonadota</taxon>
        <taxon>Gammaproteobacteria</taxon>
        <taxon>Oceanospirillales</taxon>
        <taxon>Halomonadaceae</taxon>
        <taxon>Vreelandella</taxon>
    </lineage>
</organism>
<dbReference type="SUPFAM" id="SSF51735">
    <property type="entry name" value="NAD(P)-binding Rossmann-fold domains"/>
    <property type="match status" value="1"/>
</dbReference>
<evidence type="ECO:0000313" key="3">
    <source>
        <dbReference type="EMBL" id="NOG31455.1"/>
    </source>
</evidence>
<dbReference type="AlphaFoldDB" id="A0A7Y3XAQ4"/>
<comment type="similarity">
    <text evidence="1">Belongs to the short-chain dehydrogenases/reductases (SDR) family.</text>
</comment>
<reference evidence="3 4" key="1">
    <citation type="submission" date="2020-05" db="EMBL/GenBank/DDBJ databases">
        <authorList>
            <person name="Ruan W."/>
            <person name="Jeon C.O."/>
            <person name="Chun B.H."/>
        </authorList>
    </citation>
    <scope>NUCLEOTIDE SEQUENCE [LARGE SCALE GENOMIC DNA]</scope>
    <source>
        <strain evidence="3 4">TBZ9</strain>
    </source>
</reference>
<dbReference type="PANTHER" id="PTHR42901">
    <property type="entry name" value="ALCOHOL DEHYDROGENASE"/>
    <property type="match status" value="1"/>
</dbReference>
<evidence type="ECO:0000256" key="1">
    <source>
        <dbReference type="ARBA" id="ARBA00006484"/>
    </source>
</evidence>
<dbReference type="InterPro" id="IPR002347">
    <property type="entry name" value="SDR_fam"/>
</dbReference>
<dbReference type="Pfam" id="PF00106">
    <property type="entry name" value="adh_short"/>
    <property type="match status" value="1"/>
</dbReference>
<dbReference type="InterPro" id="IPR003560">
    <property type="entry name" value="DHB_DH"/>
</dbReference>
<dbReference type="EMBL" id="JABFHI010000002">
    <property type="protein sequence ID" value="NOG31455.1"/>
    <property type="molecule type" value="Genomic_DNA"/>
</dbReference>